<keyword evidence="11 12" id="KW-0030">Aminoacyl-tRNA synthetase</keyword>
<feature type="domain" description="Cysteinyl-tRNA synthetase class Ia DALR" evidence="13">
    <location>
        <begin position="354"/>
        <end position="413"/>
    </location>
</feature>
<dbReference type="GO" id="GO:0008270">
    <property type="term" value="F:zinc ion binding"/>
    <property type="evidence" value="ECO:0007669"/>
    <property type="project" value="UniProtKB-UniRule"/>
</dbReference>
<dbReference type="AlphaFoldDB" id="A0A3A1Y637"/>
<evidence type="ECO:0000256" key="8">
    <source>
        <dbReference type="ARBA" id="ARBA00022833"/>
    </source>
</evidence>
<comment type="cofactor">
    <cofactor evidence="12">
        <name>Zn(2+)</name>
        <dbReference type="ChEBI" id="CHEBI:29105"/>
    </cofactor>
    <text evidence="12">Binds 1 zinc ion per subunit.</text>
</comment>
<keyword evidence="15" id="KW-1185">Reference proteome</keyword>
<dbReference type="CDD" id="cd07963">
    <property type="entry name" value="Anticodon_Ia_Cys"/>
    <property type="match status" value="1"/>
</dbReference>
<dbReference type="HAMAP" id="MF_00041">
    <property type="entry name" value="Cys_tRNA_synth"/>
    <property type="match status" value="1"/>
</dbReference>
<feature type="binding site" evidence="12">
    <location>
        <position position="30"/>
    </location>
    <ligand>
        <name>Zn(2+)</name>
        <dbReference type="ChEBI" id="CHEBI:29105"/>
    </ligand>
</feature>
<dbReference type="GO" id="GO:0005524">
    <property type="term" value="F:ATP binding"/>
    <property type="evidence" value="ECO:0007669"/>
    <property type="project" value="UniProtKB-UniRule"/>
</dbReference>
<keyword evidence="9 12" id="KW-0067">ATP-binding</keyword>
<name>A0A3A1Y637_9GAMM</name>
<comment type="subcellular location">
    <subcellularLocation>
        <location evidence="1 12">Cytoplasm</location>
    </subcellularLocation>
</comment>
<feature type="binding site" evidence="12">
    <location>
        <position position="211"/>
    </location>
    <ligand>
        <name>Zn(2+)</name>
        <dbReference type="ChEBI" id="CHEBI:29105"/>
    </ligand>
</feature>
<dbReference type="InterPro" id="IPR015273">
    <property type="entry name" value="Cys-tRNA-synt_Ia_DALR"/>
</dbReference>
<dbReference type="OrthoDB" id="9815130at2"/>
<comment type="similarity">
    <text evidence="2 12">Belongs to the class-I aminoacyl-tRNA synthetase family.</text>
</comment>
<keyword evidence="8 12" id="KW-0862">Zinc</keyword>
<evidence type="ECO:0000256" key="2">
    <source>
        <dbReference type="ARBA" id="ARBA00005594"/>
    </source>
</evidence>
<organism evidence="14 15">
    <name type="scientific">Psittacicella hinzii</name>
    <dbReference type="NCBI Taxonomy" id="2028575"/>
    <lineage>
        <taxon>Bacteria</taxon>
        <taxon>Pseudomonadati</taxon>
        <taxon>Pseudomonadota</taxon>
        <taxon>Gammaproteobacteria</taxon>
        <taxon>Pasteurellales</taxon>
        <taxon>Psittacicellaceae</taxon>
        <taxon>Psittacicella</taxon>
    </lineage>
</organism>
<feature type="short sequence motif" description="'KMSKS' region" evidence="12">
    <location>
        <begin position="268"/>
        <end position="272"/>
    </location>
</feature>
<dbReference type="FunFam" id="3.40.50.620:FF:000009">
    <property type="entry name" value="Cysteine--tRNA ligase"/>
    <property type="match status" value="1"/>
</dbReference>
<evidence type="ECO:0000256" key="7">
    <source>
        <dbReference type="ARBA" id="ARBA00022741"/>
    </source>
</evidence>
<evidence type="ECO:0000256" key="5">
    <source>
        <dbReference type="ARBA" id="ARBA00022598"/>
    </source>
</evidence>
<dbReference type="Pfam" id="PF01406">
    <property type="entry name" value="tRNA-synt_1e"/>
    <property type="match status" value="1"/>
</dbReference>
<dbReference type="GO" id="GO:0005829">
    <property type="term" value="C:cytosol"/>
    <property type="evidence" value="ECO:0007669"/>
    <property type="project" value="TreeGrafter"/>
</dbReference>
<reference evidence="14 15" key="1">
    <citation type="submission" date="2017-08" db="EMBL/GenBank/DDBJ databases">
        <title>Reclassification of Bisgaard taxon 37 and 44.</title>
        <authorList>
            <person name="Christensen H."/>
        </authorList>
    </citation>
    <scope>NUCLEOTIDE SEQUENCE [LARGE SCALE GENOMIC DNA]</scope>
    <source>
        <strain evidence="14 15">B96_3</strain>
    </source>
</reference>
<dbReference type="PANTHER" id="PTHR10890:SF3">
    <property type="entry name" value="CYSTEINE--TRNA LIGASE, CYTOPLASMIC"/>
    <property type="match status" value="1"/>
</dbReference>
<evidence type="ECO:0000256" key="10">
    <source>
        <dbReference type="ARBA" id="ARBA00022917"/>
    </source>
</evidence>
<dbReference type="Gene3D" id="1.20.120.1910">
    <property type="entry name" value="Cysteine-tRNA ligase, C-terminal anti-codon recognition domain"/>
    <property type="match status" value="1"/>
</dbReference>
<evidence type="ECO:0000256" key="3">
    <source>
        <dbReference type="ARBA" id="ARBA00011245"/>
    </source>
</evidence>
<dbReference type="PANTHER" id="PTHR10890">
    <property type="entry name" value="CYSTEINYL-TRNA SYNTHETASE"/>
    <property type="match status" value="1"/>
</dbReference>
<dbReference type="Pfam" id="PF23493">
    <property type="entry name" value="CysS_C"/>
    <property type="match status" value="1"/>
</dbReference>
<dbReference type="EC" id="6.1.1.16" evidence="12"/>
<feature type="binding site" evidence="12">
    <location>
        <position position="271"/>
    </location>
    <ligand>
        <name>ATP</name>
        <dbReference type="ChEBI" id="CHEBI:30616"/>
    </ligand>
</feature>
<comment type="caution">
    <text evidence="12">Lacks conserved residue(s) required for the propagation of feature annotation.</text>
</comment>
<dbReference type="CDD" id="cd00672">
    <property type="entry name" value="CysRS_core"/>
    <property type="match status" value="1"/>
</dbReference>
<feature type="binding site" evidence="12">
    <location>
        <position position="236"/>
    </location>
    <ligand>
        <name>Zn(2+)</name>
        <dbReference type="ChEBI" id="CHEBI:29105"/>
    </ligand>
</feature>
<dbReference type="NCBIfam" id="TIGR00435">
    <property type="entry name" value="cysS"/>
    <property type="match status" value="1"/>
</dbReference>
<dbReference type="PRINTS" id="PR00983">
    <property type="entry name" value="TRNASYNTHCYS"/>
</dbReference>
<evidence type="ECO:0000256" key="4">
    <source>
        <dbReference type="ARBA" id="ARBA00022490"/>
    </source>
</evidence>
<dbReference type="SMART" id="SM00840">
    <property type="entry name" value="DALR_2"/>
    <property type="match status" value="1"/>
</dbReference>
<comment type="subunit">
    <text evidence="3 12">Monomer.</text>
</comment>
<dbReference type="Proteomes" id="UP000265691">
    <property type="component" value="Unassembled WGS sequence"/>
</dbReference>
<comment type="caution">
    <text evidence="14">The sequence shown here is derived from an EMBL/GenBank/DDBJ whole genome shotgun (WGS) entry which is preliminary data.</text>
</comment>
<dbReference type="EMBL" id="NRHC01000026">
    <property type="protein sequence ID" value="RIY33722.1"/>
    <property type="molecule type" value="Genomic_DNA"/>
</dbReference>
<dbReference type="InterPro" id="IPR014729">
    <property type="entry name" value="Rossmann-like_a/b/a_fold"/>
</dbReference>
<feature type="binding site" evidence="12">
    <location>
        <position position="240"/>
    </location>
    <ligand>
        <name>Zn(2+)</name>
        <dbReference type="ChEBI" id="CHEBI:29105"/>
    </ligand>
</feature>
<comment type="catalytic activity">
    <reaction evidence="12">
        <text>tRNA(Cys) + L-cysteine + ATP = L-cysteinyl-tRNA(Cys) + AMP + diphosphate</text>
        <dbReference type="Rhea" id="RHEA:17773"/>
        <dbReference type="Rhea" id="RHEA-COMP:9661"/>
        <dbReference type="Rhea" id="RHEA-COMP:9679"/>
        <dbReference type="ChEBI" id="CHEBI:30616"/>
        <dbReference type="ChEBI" id="CHEBI:33019"/>
        <dbReference type="ChEBI" id="CHEBI:35235"/>
        <dbReference type="ChEBI" id="CHEBI:78442"/>
        <dbReference type="ChEBI" id="CHEBI:78517"/>
        <dbReference type="ChEBI" id="CHEBI:456215"/>
        <dbReference type="EC" id="6.1.1.16"/>
    </reaction>
</comment>
<dbReference type="InterPro" id="IPR015803">
    <property type="entry name" value="Cys-tRNA-ligase"/>
</dbReference>
<proteinExistence type="inferred from homology"/>
<evidence type="ECO:0000256" key="1">
    <source>
        <dbReference type="ARBA" id="ARBA00004496"/>
    </source>
</evidence>
<keyword evidence="6 12" id="KW-0479">Metal-binding</keyword>
<evidence type="ECO:0000313" key="15">
    <source>
        <dbReference type="Proteomes" id="UP000265691"/>
    </source>
</evidence>
<evidence type="ECO:0000256" key="9">
    <source>
        <dbReference type="ARBA" id="ARBA00022840"/>
    </source>
</evidence>
<accession>A0A3A1Y637</accession>
<evidence type="ECO:0000259" key="13">
    <source>
        <dbReference type="SMART" id="SM00840"/>
    </source>
</evidence>
<evidence type="ECO:0000313" key="14">
    <source>
        <dbReference type="EMBL" id="RIY33722.1"/>
    </source>
</evidence>
<evidence type="ECO:0000256" key="11">
    <source>
        <dbReference type="ARBA" id="ARBA00023146"/>
    </source>
</evidence>
<dbReference type="InterPro" id="IPR056411">
    <property type="entry name" value="CysS_C"/>
</dbReference>
<keyword evidence="4 12" id="KW-0963">Cytoplasm</keyword>
<dbReference type="GO" id="GO:0004817">
    <property type="term" value="F:cysteine-tRNA ligase activity"/>
    <property type="evidence" value="ECO:0007669"/>
    <property type="project" value="UniProtKB-UniRule"/>
</dbReference>
<keyword evidence="7 12" id="KW-0547">Nucleotide-binding</keyword>
<dbReference type="InterPro" id="IPR024909">
    <property type="entry name" value="Cys-tRNA/MSH_ligase"/>
</dbReference>
<evidence type="ECO:0000256" key="6">
    <source>
        <dbReference type="ARBA" id="ARBA00022723"/>
    </source>
</evidence>
<dbReference type="InterPro" id="IPR032678">
    <property type="entry name" value="tRNA-synt_1_cat_dom"/>
</dbReference>
<dbReference type="Gene3D" id="3.40.50.620">
    <property type="entry name" value="HUPs"/>
    <property type="match status" value="1"/>
</dbReference>
<gene>
    <name evidence="12" type="primary">cysS</name>
    <name evidence="14" type="ORF">CKF54_02275</name>
</gene>
<dbReference type="SUPFAM" id="SSF47323">
    <property type="entry name" value="Anticodon-binding domain of a subclass of class I aminoacyl-tRNA synthetases"/>
    <property type="match status" value="1"/>
</dbReference>
<dbReference type="RefSeq" id="WP_119524669.1">
    <property type="nucleotide sequence ID" value="NZ_NRHC01000026.1"/>
</dbReference>
<dbReference type="InterPro" id="IPR009080">
    <property type="entry name" value="tRNAsynth_Ia_anticodon-bd"/>
</dbReference>
<keyword evidence="10 12" id="KW-0648">Protein biosynthesis</keyword>
<sequence>MSELKVFNSFSRSKEVFKPIIPGKIGMYVCGATVYDLIHTGNARTFVSFDVINRYLRFAGYDVTFVRNITDIDDKIIKRANENKETFENLTERMIAEMHKDLDTLNVLRPDVEPRASQVIPEIINICLELQDKGYTYQNSDGDLLFRVDKYADYGQLSRQVLEQLQTGTRTEISQNKLSSLDFVLWKQAKPGEPMWDSPWGKGRPGWHIECSAMNNKFLGSNFDIHGGGNDLMFPHHENERAQSCCATEDKFANYWLHSGMVMIDKEKMSKSLNNFFTARTLLEKYDTEAVRFFLASAQYRSDLNYTTENIEIATKSLERLYTALKNNSDKVLEKSYTAKTLKEEFKCDLYVDKFVEAMNDDFNAPEAIAVLFELVTAINIEKDQSKQINLANTLRALGNVFGIFYKTTEQFFKNTDDLEVDPSYIEELIAKRAKAREEKDWSTADAVRDELNRLNVVVEDGLNGYTWKVKK</sequence>
<dbReference type="GO" id="GO:0006423">
    <property type="term" value="P:cysteinyl-tRNA aminoacylation"/>
    <property type="evidence" value="ECO:0007669"/>
    <property type="project" value="UniProtKB-UniRule"/>
</dbReference>
<protein>
    <recommendedName>
        <fullName evidence="12">Cysteine--tRNA ligase</fullName>
        <ecNumber evidence="12">6.1.1.16</ecNumber>
    </recommendedName>
    <alternativeName>
        <fullName evidence="12">Cysteinyl-tRNA synthetase</fullName>
        <shortName evidence="12">CysRS</shortName>
    </alternativeName>
</protein>
<dbReference type="SUPFAM" id="SSF52374">
    <property type="entry name" value="Nucleotidylyl transferase"/>
    <property type="match status" value="1"/>
</dbReference>
<dbReference type="Pfam" id="PF09190">
    <property type="entry name" value="DALR_2"/>
    <property type="match status" value="1"/>
</dbReference>
<keyword evidence="5 12" id="KW-0436">Ligase</keyword>
<evidence type="ECO:0000256" key="12">
    <source>
        <dbReference type="HAMAP-Rule" id="MF_00041"/>
    </source>
</evidence>